<protein>
    <recommendedName>
        <fullName evidence="1">RNA helicase</fullName>
        <ecNumber evidence="1">3.6.4.13</ecNumber>
    </recommendedName>
</protein>
<evidence type="ECO:0000256" key="1">
    <source>
        <dbReference type="ARBA" id="ARBA00012552"/>
    </source>
</evidence>
<evidence type="ECO:0000256" key="7">
    <source>
        <dbReference type="ARBA" id="ARBA00047984"/>
    </source>
</evidence>
<evidence type="ECO:0000256" key="3">
    <source>
        <dbReference type="ARBA" id="ARBA00022741"/>
    </source>
</evidence>
<proteinExistence type="predicted"/>
<dbReference type="GO" id="GO:0005524">
    <property type="term" value="F:ATP binding"/>
    <property type="evidence" value="ECO:0007669"/>
    <property type="project" value="UniProtKB-KW"/>
</dbReference>
<evidence type="ECO:0000256" key="2">
    <source>
        <dbReference type="ARBA" id="ARBA00022737"/>
    </source>
</evidence>
<keyword evidence="4" id="KW-0378">Hydrolase</keyword>
<dbReference type="GO" id="GO:0042078">
    <property type="term" value="P:germ-line stem cell division"/>
    <property type="evidence" value="ECO:0007669"/>
    <property type="project" value="TreeGrafter"/>
</dbReference>
<keyword evidence="6" id="KW-0067">ATP-binding</keyword>
<dbReference type="SUPFAM" id="SSF52540">
    <property type="entry name" value="P-loop containing nucleoside triphosphate hydrolases"/>
    <property type="match status" value="2"/>
</dbReference>
<keyword evidence="5 8" id="KW-0347">Helicase</keyword>
<name>A0A6P4FQ27_DRORH</name>
<gene>
    <name evidence="8" type="primary">LOC108053480</name>
</gene>
<dbReference type="RefSeq" id="XP_016991639.2">
    <property type="nucleotide sequence ID" value="XM_017136150.2"/>
</dbReference>
<dbReference type="RefSeq" id="XP_016991639.1">
    <property type="nucleotide sequence ID" value="XM_017136150.1"/>
</dbReference>
<dbReference type="GeneID" id="108053480"/>
<dbReference type="PANTHER" id="PTHR22655:SF2">
    <property type="entry name" value="ATP-DEPENDENT RNA HELICASE TDRD12-RELATED"/>
    <property type="match status" value="1"/>
</dbReference>
<dbReference type="EC" id="3.6.4.13" evidence="1"/>
<dbReference type="OrthoDB" id="249932at2759"/>
<evidence type="ECO:0000256" key="5">
    <source>
        <dbReference type="ARBA" id="ARBA00022806"/>
    </source>
</evidence>
<reference evidence="8" key="1">
    <citation type="submission" date="2025-08" db="UniProtKB">
        <authorList>
            <consortium name="RefSeq"/>
        </authorList>
    </citation>
    <scope>IDENTIFICATION</scope>
</reference>
<dbReference type="InterPro" id="IPR027417">
    <property type="entry name" value="P-loop_NTPase"/>
</dbReference>
<accession>A0A6P4FQ27</accession>
<dbReference type="AlphaFoldDB" id="A0A6P4FQ27"/>
<dbReference type="PANTHER" id="PTHR22655">
    <property type="entry name" value="ATP-DEPENDENT RNA HELICASE TDRD12-RELATED"/>
    <property type="match status" value="1"/>
</dbReference>
<evidence type="ECO:0000256" key="4">
    <source>
        <dbReference type="ARBA" id="ARBA00022801"/>
    </source>
</evidence>
<dbReference type="GO" id="GO:0003724">
    <property type="term" value="F:RNA helicase activity"/>
    <property type="evidence" value="ECO:0007669"/>
    <property type="project" value="UniProtKB-EC"/>
</dbReference>
<dbReference type="GO" id="GO:0016787">
    <property type="term" value="F:hydrolase activity"/>
    <property type="evidence" value="ECO:0007669"/>
    <property type="project" value="UniProtKB-KW"/>
</dbReference>
<organism evidence="8">
    <name type="scientific">Drosophila rhopaloa</name>
    <name type="common">Fruit fly</name>
    <dbReference type="NCBI Taxonomy" id="1041015"/>
    <lineage>
        <taxon>Eukaryota</taxon>
        <taxon>Metazoa</taxon>
        <taxon>Ecdysozoa</taxon>
        <taxon>Arthropoda</taxon>
        <taxon>Hexapoda</taxon>
        <taxon>Insecta</taxon>
        <taxon>Pterygota</taxon>
        <taxon>Neoptera</taxon>
        <taxon>Endopterygota</taxon>
        <taxon>Diptera</taxon>
        <taxon>Brachycera</taxon>
        <taxon>Muscomorpha</taxon>
        <taxon>Ephydroidea</taxon>
        <taxon>Drosophilidae</taxon>
        <taxon>Drosophila</taxon>
        <taxon>Sophophora</taxon>
    </lineage>
</organism>
<keyword evidence="2" id="KW-0677">Repeat</keyword>
<dbReference type="Gene3D" id="3.40.50.300">
    <property type="entry name" value="P-loop containing nucleotide triphosphate hydrolases"/>
    <property type="match status" value="1"/>
</dbReference>
<sequence>MEGQTQAEARIDPNYAEGDSYSAEDAIRPLVATNCSIYVVAHSTRAMQPARRFSEVVMMPHILETMRQLGLNRLMRLQSYTWPHLGAGLGHGALIVGAPRSGRTLAFVPSVCQAVCKSLTENRQRRMQHTGKWQPDELGALALILVPDLQRVRHVSALCHALLRKSHTEDWVTLVLNIPSANSEHYLRLLNVVGCLVATPVQLTSLCREMPGLLRFPRLQFLVFDDVDLMPADQLRNAQQVLQEILPTTHFPQLVMVSQSYSDTWMAKLGAVSDHPAVVFGDILEAALYGGTRIRISLIRSKSSEVVQLLQQRPPQDYRTVIYCRDDEEMGRLVADLEDHDFACLPYYQNSNLEDHEKVHSWMARSGGLILLCTDGCPELTIRNAHTLIHHGLSSTWSRFKMRHLMLSDNLNNKLDFTPGKSSSLPLLSQVLLDNSNQRQLPRLVDFLQLHQQVDPDVAALAQRMRKEAQSARSNKHALCGQILMLGECRDPTCEDRHHVADVDRRPSYVPASGDVKVELVRVYSPTHFCVRLQEHLPIRGTWKVLPHLAVQEMRLKLRQEMEPKRYWPPVAGAICMLHTMDDKERVQVLKVDPIEDVNILQSNLTVEVQALDVDTRILVTKSGGLFECSKAVQQEPPMAIDMRLLGMIPKSGESSWTEEDRLHVELLLTKMPKNHFLQANIQFATAKTLFVHDLVAMMYADNFKVHVRHLSLGQKLIQKNLARRCEQAKLKIKDFFEENLTKDEAVQQEVEKKVTKILIEENKETNEQTQENTPRKLDNNLVDNECSQLQNTQLLPPRCLRLIQMAREMAAENEQKIKSTMSLKSSNQMEISSPENKENSMTEIKEDGMNQLYKCMMNCAMLQFQDNKLSVKDTNLVANNPVEFLDNVIRGGSTGGDLPPLNQKSKKKSKAKKAKFKEEIPLQTHPNVVRPEVTYHQSVTTLELQVCLPEDDHEYKAMLQEGQIFFRATSKTSDLIYQFILTLKFPYSTMDDHMSGRTVYISIVKSLAIIYPLDFGEYRFMKPNHEMFAKLDDYRHGKHVSLKGFLKDRVYVKQKVNLQENSDISDDEERNLDGIERVVHDQIFH</sequence>
<evidence type="ECO:0000256" key="6">
    <source>
        <dbReference type="ARBA" id="ARBA00022840"/>
    </source>
</evidence>
<keyword evidence="3" id="KW-0547">Nucleotide-binding</keyword>
<evidence type="ECO:0000313" key="8">
    <source>
        <dbReference type="RefSeq" id="XP_016991639.1"/>
    </source>
</evidence>
<dbReference type="OMA" id="KMHKEVV"/>
<comment type="catalytic activity">
    <reaction evidence="7">
        <text>ATP + H2O = ADP + phosphate + H(+)</text>
        <dbReference type="Rhea" id="RHEA:13065"/>
        <dbReference type="ChEBI" id="CHEBI:15377"/>
        <dbReference type="ChEBI" id="CHEBI:15378"/>
        <dbReference type="ChEBI" id="CHEBI:30616"/>
        <dbReference type="ChEBI" id="CHEBI:43474"/>
        <dbReference type="ChEBI" id="CHEBI:456216"/>
        <dbReference type="EC" id="3.6.4.13"/>
    </reaction>
</comment>